<reference evidence="2 3" key="2">
    <citation type="submission" date="2018-11" db="EMBL/GenBank/DDBJ databases">
        <authorList>
            <consortium name="Pathogen Informatics"/>
        </authorList>
    </citation>
    <scope>NUCLEOTIDE SEQUENCE [LARGE SCALE GENOMIC DNA]</scope>
</reference>
<reference evidence="4" key="1">
    <citation type="submission" date="2017-02" db="UniProtKB">
        <authorList>
            <consortium name="WormBaseParasite"/>
        </authorList>
    </citation>
    <scope>IDENTIFICATION</scope>
</reference>
<protein>
    <submittedName>
        <fullName evidence="2 4">Uncharacterized protein</fullName>
    </submittedName>
</protein>
<dbReference type="AlphaFoldDB" id="A0A0R3TIQ0"/>
<dbReference type="Proteomes" id="UP000278807">
    <property type="component" value="Unassembled WGS sequence"/>
</dbReference>
<organism evidence="4">
    <name type="scientific">Rodentolepis nana</name>
    <name type="common">Dwarf tapeworm</name>
    <name type="synonym">Hymenolepis nana</name>
    <dbReference type="NCBI Taxonomy" id="102285"/>
    <lineage>
        <taxon>Eukaryota</taxon>
        <taxon>Metazoa</taxon>
        <taxon>Spiralia</taxon>
        <taxon>Lophotrochozoa</taxon>
        <taxon>Platyhelminthes</taxon>
        <taxon>Cestoda</taxon>
        <taxon>Eucestoda</taxon>
        <taxon>Cyclophyllidea</taxon>
        <taxon>Hymenolepididae</taxon>
        <taxon>Rodentolepis</taxon>
    </lineage>
</organism>
<evidence type="ECO:0000313" key="4">
    <source>
        <dbReference type="WBParaSite" id="HNAJ_0000694101-mRNA-1"/>
    </source>
</evidence>
<name>A0A0R3TIQ0_RODNA</name>
<gene>
    <name evidence="2" type="ORF">HNAJ_LOCUS6937</name>
</gene>
<proteinExistence type="predicted"/>
<keyword evidence="3" id="KW-1185">Reference proteome</keyword>
<sequence length="141" mass="15179">MMRVKEKRMERASNRSIRHFCRWKVIPGSHPGGPGSTPGQGVRFCSITPCHRALAPPTSFEHLEGVAGCDGGGGGSERGAWEGRVKCGESGESGESGDVEVKGGRREGREASRAWFRSTVLWVMSPARFHCATLLPCAHSS</sequence>
<evidence type="ECO:0000313" key="3">
    <source>
        <dbReference type="Proteomes" id="UP000278807"/>
    </source>
</evidence>
<accession>A0A0R3TIQ0</accession>
<feature type="compositionally biased region" description="Basic and acidic residues" evidence="1">
    <location>
        <begin position="80"/>
        <end position="89"/>
    </location>
</feature>
<feature type="compositionally biased region" description="Basic and acidic residues" evidence="1">
    <location>
        <begin position="99"/>
        <end position="108"/>
    </location>
</feature>
<evidence type="ECO:0000256" key="1">
    <source>
        <dbReference type="SAM" id="MobiDB-lite"/>
    </source>
</evidence>
<feature type="region of interest" description="Disordered" evidence="1">
    <location>
        <begin position="80"/>
        <end position="108"/>
    </location>
</feature>
<evidence type="ECO:0000313" key="2">
    <source>
        <dbReference type="EMBL" id="VDO02797.1"/>
    </source>
</evidence>
<dbReference type="EMBL" id="UZAE01009163">
    <property type="protein sequence ID" value="VDO02797.1"/>
    <property type="molecule type" value="Genomic_DNA"/>
</dbReference>
<dbReference type="WBParaSite" id="HNAJ_0000694101-mRNA-1">
    <property type="protein sequence ID" value="HNAJ_0000694101-mRNA-1"/>
    <property type="gene ID" value="HNAJ_0000694101"/>
</dbReference>